<evidence type="ECO:0000256" key="1">
    <source>
        <dbReference type="SAM" id="Phobius"/>
    </source>
</evidence>
<evidence type="ECO:0000313" key="2">
    <source>
        <dbReference type="EMBL" id="KAG0479933.1"/>
    </source>
</evidence>
<keyword evidence="1" id="KW-0472">Membrane</keyword>
<accession>A0A835V043</accession>
<keyword evidence="3" id="KW-1185">Reference proteome</keyword>
<dbReference type="OrthoDB" id="1939285at2759"/>
<feature type="transmembrane region" description="Helical" evidence="1">
    <location>
        <begin position="94"/>
        <end position="116"/>
    </location>
</feature>
<keyword evidence="1" id="KW-0812">Transmembrane</keyword>
<comment type="caution">
    <text evidence="2">The sequence shown here is derived from an EMBL/GenBank/DDBJ whole genome shotgun (WGS) entry which is preliminary data.</text>
</comment>
<keyword evidence="1" id="KW-1133">Transmembrane helix</keyword>
<dbReference type="EMBL" id="JADCNL010000005">
    <property type="protein sequence ID" value="KAG0479933.1"/>
    <property type="molecule type" value="Genomic_DNA"/>
</dbReference>
<dbReference type="AlphaFoldDB" id="A0A835V043"/>
<dbReference type="Proteomes" id="UP000636800">
    <property type="component" value="Chromosome 5"/>
</dbReference>
<organism evidence="2 3">
    <name type="scientific">Vanilla planifolia</name>
    <name type="common">Vanilla</name>
    <dbReference type="NCBI Taxonomy" id="51239"/>
    <lineage>
        <taxon>Eukaryota</taxon>
        <taxon>Viridiplantae</taxon>
        <taxon>Streptophyta</taxon>
        <taxon>Embryophyta</taxon>
        <taxon>Tracheophyta</taxon>
        <taxon>Spermatophyta</taxon>
        <taxon>Magnoliopsida</taxon>
        <taxon>Liliopsida</taxon>
        <taxon>Asparagales</taxon>
        <taxon>Orchidaceae</taxon>
        <taxon>Vanilloideae</taxon>
        <taxon>Vanilleae</taxon>
        <taxon>Vanilla</taxon>
    </lineage>
</organism>
<reference evidence="2 3" key="1">
    <citation type="journal article" date="2020" name="Nat. Food">
        <title>A phased Vanilla planifolia genome enables genetic improvement of flavour and production.</title>
        <authorList>
            <person name="Hasing T."/>
            <person name="Tang H."/>
            <person name="Brym M."/>
            <person name="Khazi F."/>
            <person name="Huang T."/>
            <person name="Chambers A.H."/>
        </authorList>
    </citation>
    <scope>NUCLEOTIDE SEQUENCE [LARGE SCALE GENOMIC DNA]</scope>
    <source>
        <tissue evidence="2">Leaf</tissue>
    </source>
</reference>
<gene>
    <name evidence="2" type="ORF">HPP92_010791</name>
</gene>
<name>A0A835V043_VANPL</name>
<evidence type="ECO:0000313" key="3">
    <source>
        <dbReference type="Proteomes" id="UP000636800"/>
    </source>
</evidence>
<proteinExistence type="predicted"/>
<protein>
    <submittedName>
        <fullName evidence="2">Uncharacterized protein</fullName>
    </submittedName>
</protein>
<sequence length="120" mass="13773">MPYKLFVLQPVLRHRFLFTSTHLYLILVELHFKFELSVVENRGMDNMLYFSLAWPTFYFSEGELNSWMGIKACPRGDGNLLLDYKSCSSQAFEFSIGLSSLLLLLLLLLFQIPLLLGSGS</sequence>